<dbReference type="EMBL" id="JACCBA010000001">
    <property type="protein sequence ID" value="NYD50131.1"/>
    <property type="molecule type" value="Genomic_DNA"/>
</dbReference>
<accession>A0A7Y9EM41</accession>
<reference evidence="2 3" key="1">
    <citation type="submission" date="2020-07" db="EMBL/GenBank/DDBJ databases">
        <title>Sequencing the genomes of 1000 actinobacteria strains.</title>
        <authorList>
            <person name="Klenk H.-P."/>
        </authorList>
    </citation>
    <scope>NUCLEOTIDE SEQUENCE [LARGE SCALE GENOMIC DNA]</scope>
    <source>
        <strain evidence="2 3">DSM 40398</strain>
    </source>
</reference>
<keyword evidence="1" id="KW-0732">Signal</keyword>
<dbReference type="AlphaFoldDB" id="A0A7Y9EM41"/>
<dbReference type="Proteomes" id="UP000529783">
    <property type="component" value="Unassembled WGS sequence"/>
</dbReference>
<organism evidence="2 3">
    <name type="scientific">Actinomadura luteofluorescens</name>
    <dbReference type="NCBI Taxonomy" id="46163"/>
    <lineage>
        <taxon>Bacteria</taxon>
        <taxon>Bacillati</taxon>
        <taxon>Actinomycetota</taxon>
        <taxon>Actinomycetes</taxon>
        <taxon>Streptosporangiales</taxon>
        <taxon>Thermomonosporaceae</taxon>
        <taxon>Actinomadura</taxon>
    </lineage>
</organism>
<proteinExistence type="predicted"/>
<evidence type="ECO:0000256" key="1">
    <source>
        <dbReference type="SAM" id="SignalP"/>
    </source>
</evidence>
<evidence type="ECO:0000313" key="2">
    <source>
        <dbReference type="EMBL" id="NYD50131.1"/>
    </source>
</evidence>
<feature type="signal peptide" evidence="1">
    <location>
        <begin position="1"/>
        <end position="22"/>
    </location>
</feature>
<sequence length="251" mass="26078">MMKIVSAVAVVIAAIPPTPATASPAHATPAAGRAAVPARAATATAAGAVLTAPAATASASPWWALRTVQQEDAVGTLWYHPGSRSWHADIRDAPVGSEVSGQEEHGSRGARATVPMGASSVNTADWFGGGSFRVCVQLPARPQACSTYANPEARKGSASPANAAPRRAAASHVHQYPDFRVPGVVIWDNPLNTAHRVGLGYPGQKFEAIRGSGPWDYYACDNGVTSNFWIYGRNVATGVVGWVPDCNLTPS</sequence>
<protein>
    <submittedName>
        <fullName evidence="2">PAB1-binding protein PBP1</fullName>
    </submittedName>
</protein>
<name>A0A7Y9EM41_9ACTN</name>
<feature type="chain" id="PRO_5031575545" evidence="1">
    <location>
        <begin position="23"/>
        <end position="251"/>
    </location>
</feature>
<comment type="caution">
    <text evidence="2">The sequence shown here is derived from an EMBL/GenBank/DDBJ whole genome shotgun (WGS) entry which is preliminary data.</text>
</comment>
<gene>
    <name evidence="2" type="ORF">BJY14_006114</name>
</gene>
<keyword evidence="3" id="KW-1185">Reference proteome</keyword>
<evidence type="ECO:0000313" key="3">
    <source>
        <dbReference type="Proteomes" id="UP000529783"/>
    </source>
</evidence>
<dbReference type="RefSeq" id="WP_179846740.1">
    <property type="nucleotide sequence ID" value="NZ_JACCBA010000001.1"/>
</dbReference>